<dbReference type="GO" id="GO:0005739">
    <property type="term" value="C:mitochondrion"/>
    <property type="evidence" value="ECO:0007669"/>
    <property type="project" value="UniProtKB-SubCell"/>
</dbReference>
<dbReference type="GO" id="GO:0002098">
    <property type="term" value="P:tRNA wobble uridine modification"/>
    <property type="evidence" value="ECO:0007669"/>
    <property type="project" value="TreeGrafter"/>
</dbReference>
<dbReference type="OrthoDB" id="188276at2759"/>
<evidence type="ECO:0000256" key="2">
    <source>
        <dbReference type="ARBA" id="ARBA00011043"/>
    </source>
</evidence>
<dbReference type="EMBL" id="LK056669">
    <property type="protein sequence ID" value="CDR88077.1"/>
    <property type="molecule type" value="Genomic_DNA"/>
</dbReference>
<evidence type="ECO:0000256" key="6">
    <source>
        <dbReference type="SAM" id="MobiDB-lite"/>
    </source>
</evidence>
<sequence>MPPRCLIPGSWLSIAAAAQQRSSQVAPFLIPRLHDFKHPRRSSLNPLHTASSSLPSPPPPFHPPHTPTFSSFSTSTNDTIFALATGASRAGVAIIRISGPHTPHIYHSLCLTSRLKPYRSLPPSHKLVLRNIHHPSTHELLDSGAGVIHFPSNASYTGEESLELHVHGGLATVSGVLDALGMVGEGVRMAEPGEFTRRAFEGGRLDLAEAEAVHGLVVAETAVQRQVALQGTQGLQTKRYEEMRGVLLRAMAMVEALIDFADEDGVEEGTWQSAKASVDQLATLLRSELGVSSIAEEGREEEGEKQIRHVGEILTTGVRLAIYGPPNAGKSSLLNSLADRNAAIVSDNPGTTRDVLQVHLDLAGYKVIVYDTAGIRSPPTPTSSPSDQIEQIGIERAKDVVAAADLALLVQPATQPLNPQTILRPHTYTDTDPDLIFYNKCDLLPNPAALPPTSPQQRSWHGSVLTNTGLPTLITDLAALISRKYALRPTDPPLITHSRHRSLLHHSLLHITTFQHLAQQDEVDLVLAAEHLKYAARQVGKVTGRDVSPDEILGRIFSTFCIGK</sequence>
<dbReference type="SUPFAM" id="SSF52540">
    <property type="entry name" value="P-loop containing nucleoside triphosphate hydrolases"/>
    <property type="match status" value="1"/>
</dbReference>
<feature type="region of interest" description="Disordered" evidence="6">
    <location>
        <begin position="40"/>
        <end position="69"/>
    </location>
</feature>
<gene>
    <name evidence="11" type="primary">SSCI32270.1</name>
    <name evidence="10" type="ORF">SPSC_03663</name>
</gene>
<comment type="similarity">
    <text evidence="2">Belongs to the TRAFAC class TrmE-Era-EngA-EngB-Septin-like GTPase superfamily. TrmE GTPase family.</text>
</comment>
<dbReference type="CDD" id="cd04164">
    <property type="entry name" value="trmE"/>
    <property type="match status" value="1"/>
</dbReference>
<dbReference type="STRING" id="49012.A0A0F7SA13"/>
<keyword evidence="3" id="KW-0819">tRNA processing</keyword>
<evidence type="ECO:0000259" key="9">
    <source>
        <dbReference type="Pfam" id="PF12631"/>
    </source>
</evidence>
<dbReference type="GO" id="GO:0005525">
    <property type="term" value="F:GTP binding"/>
    <property type="evidence" value="ECO:0007669"/>
    <property type="project" value="UniProtKB-KW"/>
</dbReference>
<proteinExistence type="inferred from homology"/>
<evidence type="ECO:0000256" key="3">
    <source>
        <dbReference type="ARBA" id="ARBA00022694"/>
    </source>
</evidence>
<evidence type="ECO:0000259" key="8">
    <source>
        <dbReference type="Pfam" id="PF10396"/>
    </source>
</evidence>
<dbReference type="EMBL" id="CCFA01001778">
    <property type="protein sequence ID" value="CDW97468.1"/>
    <property type="molecule type" value="Genomic_DNA"/>
</dbReference>
<reference evidence="11" key="2">
    <citation type="submission" date="2014-06" db="EMBL/GenBank/DDBJ databases">
        <authorList>
            <person name="Berkman J.Paul."/>
        </authorList>
    </citation>
    <scope>NUCLEOTIDE SEQUENCE [LARGE SCALE GENOMIC DNA]</scope>
</reference>
<dbReference type="NCBIfam" id="NF003661">
    <property type="entry name" value="PRK05291.1-3"/>
    <property type="match status" value="1"/>
</dbReference>
<dbReference type="Gene3D" id="3.40.50.300">
    <property type="entry name" value="P-loop containing nucleotide triphosphate hydrolases"/>
    <property type="match status" value="1"/>
</dbReference>
<feature type="domain" description="GTP-binding protein TrmE N-terminal" evidence="8">
    <location>
        <begin position="79"/>
        <end position="204"/>
    </location>
</feature>
<evidence type="ECO:0000256" key="1">
    <source>
        <dbReference type="ARBA" id="ARBA00004173"/>
    </source>
</evidence>
<dbReference type="GO" id="GO:0030488">
    <property type="term" value="P:tRNA methylation"/>
    <property type="evidence" value="ECO:0007669"/>
    <property type="project" value="TreeGrafter"/>
</dbReference>
<dbReference type="NCBIfam" id="TIGR00231">
    <property type="entry name" value="small_GTP"/>
    <property type="match status" value="1"/>
</dbReference>
<dbReference type="HAMAP" id="MF_00379">
    <property type="entry name" value="GTPase_MnmE"/>
    <property type="match status" value="1"/>
</dbReference>
<dbReference type="SUPFAM" id="SSF116878">
    <property type="entry name" value="TrmE connector domain"/>
    <property type="match status" value="1"/>
</dbReference>
<dbReference type="Proteomes" id="UP000242770">
    <property type="component" value="Unassembled WGS sequence"/>
</dbReference>
<evidence type="ECO:0000313" key="11">
    <source>
        <dbReference type="EMBL" id="CDW97468.1"/>
    </source>
</evidence>
<keyword evidence="4" id="KW-0547">Nucleotide-binding</keyword>
<dbReference type="Pfam" id="PF01926">
    <property type="entry name" value="MMR_HSR1"/>
    <property type="match status" value="1"/>
</dbReference>
<dbReference type="CDD" id="cd14858">
    <property type="entry name" value="TrmE_N"/>
    <property type="match status" value="1"/>
</dbReference>
<feature type="compositionally biased region" description="Pro residues" evidence="6">
    <location>
        <begin position="55"/>
        <end position="66"/>
    </location>
</feature>
<dbReference type="InterPro" id="IPR018948">
    <property type="entry name" value="GTP-bd_TrmE_N"/>
</dbReference>
<dbReference type="PANTHER" id="PTHR42714:SF2">
    <property type="entry name" value="TRNA MODIFICATION GTPASE GTPBP3, MITOCHONDRIAL"/>
    <property type="match status" value="1"/>
</dbReference>
<dbReference type="InterPro" id="IPR025867">
    <property type="entry name" value="MnmE_helical"/>
</dbReference>
<reference evidence="12" key="1">
    <citation type="submission" date="2014-06" db="EMBL/GenBank/DDBJ databases">
        <authorList>
            <person name="Berkman P.J."/>
        </authorList>
    </citation>
    <scope>NUCLEOTIDE SEQUENCE [LARGE SCALE GENOMIC DNA]</scope>
</reference>
<dbReference type="InterPro" id="IPR005225">
    <property type="entry name" value="Small_GTP-bd"/>
</dbReference>
<dbReference type="InterPro" id="IPR006073">
    <property type="entry name" value="GTP-bd"/>
</dbReference>
<dbReference type="AlphaFoldDB" id="A0A0F7SA13"/>
<keyword evidence="12" id="KW-1185">Reference proteome</keyword>
<protein>
    <submittedName>
        <fullName evidence="10">Related to MSS1-mitochondrial GTPase involved in expression of COX1</fullName>
    </submittedName>
</protein>
<dbReference type="Pfam" id="PF12631">
    <property type="entry name" value="MnmE_helical"/>
    <property type="match status" value="1"/>
</dbReference>
<evidence type="ECO:0000256" key="5">
    <source>
        <dbReference type="ARBA" id="ARBA00023134"/>
    </source>
</evidence>
<feature type="domain" description="MnmE helical" evidence="9">
    <location>
        <begin position="207"/>
        <end position="561"/>
    </location>
</feature>
<dbReference type="GO" id="GO:0003924">
    <property type="term" value="F:GTPase activity"/>
    <property type="evidence" value="ECO:0007669"/>
    <property type="project" value="InterPro"/>
</dbReference>
<name>A0A0F7SA13_9BASI</name>
<dbReference type="Pfam" id="PF10396">
    <property type="entry name" value="TrmE_N"/>
    <property type="match status" value="1"/>
</dbReference>
<dbReference type="Gene3D" id="1.20.120.430">
    <property type="entry name" value="tRNA modification GTPase MnmE domain 2"/>
    <property type="match status" value="1"/>
</dbReference>
<dbReference type="InterPro" id="IPR027368">
    <property type="entry name" value="MnmE_dom2"/>
</dbReference>
<dbReference type="InterPro" id="IPR027417">
    <property type="entry name" value="P-loop_NTPase"/>
</dbReference>
<keyword evidence="5" id="KW-0342">GTP-binding</keyword>
<evidence type="ECO:0000313" key="12">
    <source>
        <dbReference type="Proteomes" id="UP000242770"/>
    </source>
</evidence>
<dbReference type="PANTHER" id="PTHR42714">
    <property type="entry name" value="TRNA MODIFICATION GTPASE GTPBP3"/>
    <property type="match status" value="1"/>
</dbReference>
<accession>A0A0F7SA13</accession>
<reference evidence="10" key="3">
    <citation type="submission" date="2014-06" db="EMBL/GenBank/DDBJ databases">
        <authorList>
            <person name="Ju J."/>
            <person name="Zhang J."/>
        </authorList>
    </citation>
    <scope>NUCLEOTIDE SEQUENCE</scope>
    <source>
        <strain evidence="10">SscI8</strain>
    </source>
</reference>
<feature type="domain" description="G" evidence="7">
    <location>
        <begin position="320"/>
        <end position="420"/>
    </location>
</feature>
<organism evidence="11 12">
    <name type="scientific">Sporisorium scitamineum</name>
    <dbReference type="NCBI Taxonomy" id="49012"/>
    <lineage>
        <taxon>Eukaryota</taxon>
        <taxon>Fungi</taxon>
        <taxon>Dikarya</taxon>
        <taxon>Basidiomycota</taxon>
        <taxon>Ustilaginomycotina</taxon>
        <taxon>Ustilaginomycetes</taxon>
        <taxon>Ustilaginales</taxon>
        <taxon>Ustilaginaceae</taxon>
        <taxon>Sporisorium</taxon>
    </lineage>
</organism>
<dbReference type="FunFam" id="3.30.1360.120:FF:000007">
    <property type="entry name" value="tRNA modification GTPase GTPBP3, mitochondrial"/>
    <property type="match status" value="1"/>
</dbReference>
<evidence type="ECO:0000256" key="4">
    <source>
        <dbReference type="ARBA" id="ARBA00022741"/>
    </source>
</evidence>
<comment type="subcellular location">
    <subcellularLocation>
        <location evidence="1">Mitochondrion</location>
    </subcellularLocation>
</comment>
<evidence type="ECO:0000259" key="7">
    <source>
        <dbReference type="Pfam" id="PF01926"/>
    </source>
</evidence>
<dbReference type="InterPro" id="IPR031168">
    <property type="entry name" value="G_TrmE"/>
</dbReference>
<dbReference type="InterPro" id="IPR004520">
    <property type="entry name" value="GTPase_MnmE"/>
</dbReference>
<dbReference type="InterPro" id="IPR027266">
    <property type="entry name" value="TrmE/GcvT-like"/>
</dbReference>
<dbReference type="Gene3D" id="3.30.1360.120">
    <property type="entry name" value="Probable tRNA modification gtpase trme, domain 1"/>
    <property type="match status" value="1"/>
</dbReference>
<evidence type="ECO:0000313" key="10">
    <source>
        <dbReference type="EMBL" id="CDR88077.1"/>
    </source>
</evidence>